<name>A0ABQ4BE28_9ACTN</name>
<evidence type="ECO:0000256" key="1">
    <source>
        <dbReference type="SAM" id="MobiDB-lite"/>
    </source>
</evidence>
<dbReference type="PANTHER" id="PTHR33164:SF99">
    <property type="entry name" value="MARR FAMILY REGULATORY PROTEIN"/>
    <property type="match status" value="1"/>
</dbReference>
<dbReference type="PANTHER" id="PTHR33164">
    <property type="entry name" value="TRANSCRIPTIONAL REGULATOR, MARR FAMILY"/>
    <property type="match status" value="1"/>
</dbReference>
<dbReference type="InterPro" id="IPR036390">
    <property type="entry name" value="WH_DNA-bd_sf"/>
</dbReference>
<dbReference type="InterPro" id="IPR000835">
    <property type="entry name" value="HTH_MarR-typ"/>
</dbReference>
<comment type="caution">
    <text evidence="3">The sequence shown here is derived from an EMBL/GenBank/DDBJ whole genome shotgun (WGS) entry which is preliminary data.</text>
</comment>
<evidence type="ECO:0000313" key="4">
    <source>
        <dbReference type="Proteomes" id="UP000624709"/>
    </source>
</evidence>
<organism evidence="3 4">
    <name type="scientific">Actinoplanes palleronii</name>
    <dbReference type="NCBI Taxonomy" id="113570"/>
    <lineage>
        <taxon>Bacteria</taxon>
        <taxon>Bacillati</taxon>
        <taxon>Actinomycetota</taxon>
        <taxon>Actinomycetes</taxon>
        <taxon>Micromonosporales</taxon>
        <taxon>Micromonosporaceae</taxon>
        <taxon>Actinoplanes</taxon>
    </lineage>
</organism>
<dbReference type="SMART" id="SM00347">
    <property type="entry name" value="HTH_MARR"/>
    <property type="match status" value="1"/>
</dbReference>
<proteinExistence type="predicted"/>
<accession>A0ABQ4BE28</accession>
<dbReference type="Pfam" id="PF12802">
    <property type="entry name" value="MarR_2"/>
    <property type="match status" value="1"/>
</dbReference>
<feature type="region of interest" description="Disordered" evidence="1">
    <location>
        <begin position="33"/>
        <end position="61"/>
    </location>
</feature>
<dbReference type="PRINTS" id="PR00598">
    <property type="entry name" value="HTHMARR"/>
</dbReference>
<dbReference type="EMBL" id="BOMS01000076">
    <property type="protein sequence ID" value="GIE68894.1"/>
    <property type="molecule type" value="Genomic_DNA"/>
</dbReference>
<dbReference type="InterPro" id="IPR039422">
    <property type="entry name" value="MarR/SlyA-like"/>
</dbReference>
<protein>
    <recommendedName>
        <fullName evidence="2">HTH marR-type domain-containing protein</fullName>
    </recommendedName>
</protein>
<dbReference type="Proteomes" id="UP000624709">
    <property type="component" value="Unassembled WGS sequence"/>
</dbReference>
<reference evidence="3 4" key="1">
    <citation type="submission" date="2021-01" db="EMBL/GenBank/DDBJ databases">
        <title>Whole genome shotgun sequence of Actinoplanes palleronii NBRC 14916.</title>
        <authorList>
            <person name="Komaki H."/>
            <person name="Tamura T."/>
        </authorList>
    </citation>
    <scope>NUCLEOTIDE SEQUENCE [LARGE SCALE GENOMIC DNA]</scope>
    <source>
        <strain evidence="3 4">NBRC 14916</strain>
    </source>
</reference>
<dbReference type="Gene3D" id="1.10.10.10">
    <property type="entry name" value="Winged helix-like DNA-binding domain superfamily/Winged helix DNA-binding domain"/>
    <property type="match status" value="1"/>
</dbReference>
<evidence type="ECO:0000259" key="2">
    <source>
        <dbReference type="PROSITE" id="PS50995"/>
    </source>
</evidence>
<dbReference type="InterPro" id="IPR036388">
    <property type="entry name" value="WH-like_DNA-bd_sf"/>
</dbReference>
<feature type="compositionally biased region" description="Basic and acidic residues" evidence="1">
    <location>
        <begin position="33"/>
        <end position="60"/>
    </location>
</feature>
<sequence length="208" mass="22552">MTQDALVTETELPAFHLATSDRAAAGLDAFDRAASDHAASDRAPSDRAPSDRAASERAAEPRWLSNPEMAAWLNLTQLLMLLPTALDRQLRDEAGIPHAYYQILATLSDAPGHSMRMTDLSRIVGTTTSRLSHAVASLEQRGWICRKACSFDKRGQIASLTEQGLQILAAAAPGHVAEVRQLIFDRLSTTEVDQLRAITSKILPAVTP</sequence>
<feature type="domain" description="HTH marR-type" evidence="2">
    <location>
        <begin position="72"/>
        <end position="204"/>
    </location>
</feature>
<dbReference type="PROSITE" id="PS50995">
    <property type="entry name" value="HTH_MARR_2"/>
    <property type="match status" value="1"/>
</dbReference>
<keyword evidence="4" id="KW-1185">Reference proteome</keyword>
<gene>
    <name evidence="3" type="ORF">Apa02nite_050020</name>
</gene>
<dbReference type="SUPFAM" id="SSF46785">
    <property type="entry name" value="Winged helix' DNA-binding domain"/>
    <property type="match status" value="1"/>
</dbReference>
<evidence type="ECO:0000313" key="3">
    <source>
        <dbReference type="EMBL" id="GIE68894.1"/>
    </source>
</evidence>